<name>A0ABW1EAE5_9BACT</name>
<organism evidence="5 6">
    <name type="scientific">Acidicapsa dinghuensis</name>
    <dbReference type="NCBI Taxonomy" id="2218256"/>
    <lineage>
        <taxon>Bacteria</taxon>
        <taxon>Pseudomonadati</taxon>
        <taxon>Acidobacteriota</taxon>
        <taxon>Terriglobia</taxon>
        <taxon>Terriglobales</taxon>
        <taxon>Acidobacteriaceae</taxon>
        <taxon>Acidicapsa</taxon>
    </lineage>
</organism>
<evidence type="ECO:0000259" key="4">
    <source>
        <dbReference type="Pfam" id="PF22725"/>
    </source>
</evidence>
<dbReference type="RefSeq" id="WP_263334774.1">
    <property type="nucleotide sequence ID" value="NZ_JAGSYH010000002.1"/>
</dbReference>
<comment type="caution">
    <text evidence="5">The sequence shown here is derived from an EMBL/GenBank/DDBJ whole genome shotgun (WGS) entry which is preliminary data.</text>
</comment>
<keyword evidence="1" id="KW-0560">Oxidoreductase</keyword>
<keyword evidence="2" id="KW-0732">Signal</keyword>
<evidence type="ECO:0000259" key="3">
    <source>
        <dbReference type="Pfam" id="PF01408"/>
    </source>
</evidence>
<dbReference type="Gene3D" id="3.30.360.10">
    <property type="entry name" value="Dihydrodipicolinate Reductase, domain 2"/>
    <property type="match status" value="1"/>
</dbReference>
<keyword evidence="6" id="KW-1185">Reference proteome</keyword>
<dbReference type="SUPFAM" id="SSF55347">
    <property type="entry name" value="Glyceraldehyde-3-phosphate dehydrogenase-like, C-terminal domain"/>
    <property type="match status" value="1"/>
</dbReference>
<accession>A0ABW1EAE5</accession>
<dbReference type="PANTHER" id="PTHR43818">
    <property type="entry name" value="BCDNA.GH03377"/>
    <property type="match status" value="1"/>
</dbReference>
<dbReference type="EMBL" id="JBHSPH010000001">
    <property type="protein sequence ID" value="MFC5860954.1"/>
    <property type="molecule type" value="Genomic_DNA"/>
</dbReference>
<gene>
    <name evidence="5" type="ORF">ACFPT7_01465</name>
</gene>
<dbReference type="SUPFAM" id="SSF51735">
    <property type="entry name" value="NAD(P)-binding Rossmann-fold domains"/>
    <property type="match status" value="1"/>
</dbReference>
<dbReference type="Gene3D" id="3.40.50.720">
    <property type="entry name" value="NAD(P)-binding Rossmann-like Domain"/>
    <property type="match status" value="1"/>
</dbReference>
<dbReference type="Pfam" id="PF22725">
    <property type="entry name" value="GFO_IDH_MocA_C3"/>
    <property type="match status" value="1"/>
</dbReference>
<evidence type="ECO:0000313" key="6">
    <source>
        <dbReference type="Proteomes" id="UP001596091"/>
    </source>
</evidence>
<protein>
    <submittedName>
        <fullName evidence="5">Gfo/Idh/MocA family protein</fullName>
    </submittedName>
</protein>
<dbReference type="Proteomes" id="UP001596091">
    <property type="component" value="Unassembled WGS sequence"/>
</dbReference>
<dbReference type="InterPro" id="IPR000683">
    <property type="entry name" value="Gfo/Idh/MocA-like_OxRdtase_N"/>
</dbReference>
<dbReference type="InterPro" id="IPR036291">
    <property type="entry name" value="NAD(P)-bd_dom_sf"/>
</dbReference>
<evidence type="ECO:0000256" key="1">
    <source>
        <dbReference type="ARBA" id="ARBA00023002"/>
    </source>
</evidence>
<feature type="domain" description="GFO/IDH/MocA-like oxidoreductase" evidence="4">
    <location>
        <begin position="172"/>
        <end position="292"/>
    </location>
</feature>
<feature type="signal peptide" evidence="2">
    <location>
        <begin position="1"/>
        <end position="24"/>
    </location>
</feature>
<dbReference type="Pfam" id="PF01408">
    <property type="entry name" value="GFO_IDH_MocA"/>
    <property type="match status" value="1"/>
</dbReference>
<dbReference type="PANTHER" id="PTHR43818:SF11">
    <property type="entry name" value="BCDNA.GH03377"/>
    <property type="match status" value="1"/>
</dbReference>
<dbReference type="InterPro" id="IPR050463">
    <property type="entry name" value="Gfo/Idh/MocA_oxidrdct_glycsds"/>
</dbReference>
<feature type="chain" id="PRO_5047029227" evidence="2">
    <location>
        <begin position="25"/>
        <end position="376"/>
    </location>
</feature>
<evidence type="ECO:0000313" key="5">
    <source>
        <dbReference type="EMBL" id="MFC5860954.1"/>
    </source>
</evidence>
<reference evidence="6" key="1">
    <citation type="journal article" date="2019" name="Int. J. Syst. Evol. Microbiol.">
        <title>The Global Catalogue of Microorganisms (GCM) 10K type strain sequencing project: providing services to taxonomists for standard genome sequencing and annotation.</title>
        <authorList>
            <consortium name="The Broad Institute Genomics Platform"/>
            <consortium name="The Broad Institute Genome Sequencing Center for Infectious Disease"/>
            <person name="Wu L."/>
            <person name="Ma J."/>
        </authorList>
    </citation>
    <scope>NUCLEOTIDE SEQUENCE [LARGE SCALE GENOMIC DNA]</scope>
    <source>
        <strain evidence="6">JCM 4087</strain>
    </source>
</reference>
<feature type="domain" description="Gfo/Idh/MocA-like oxidoreductase N-terminal" evidence="3">
    <location>
        <begin position="34"/>
        <end position="156"/>
    </location>
</feature>
<dbReference type="InterPro" id="IPR055170">
    <property type="entry name" value="GFO_IDH_MocA-like_dom"/>
</dbReference>
<sequence>MHRILRAALAPALALSLTPLFASAGAPVAANTPVRVAIIGLVHDHALGLLHALPTNSSVQLVGIAEPDTKLAEQYEHRFHLDHALFYTDMNTMMDKLHPDAVLVYTDILDHRKVIEAAAQRGIPSMVEKPLATTVEDALAIRKTALEHHVQVLVNYETTWYSSNAEAIREANDGKLGTIRRVVVHDGHEGPKEIGVSPTFFGWLTDPVKNGAGAMFDFGCYGADLMTVLMHDETPVSVTAVALQDKPNIYPKVEDDATIIVRYKGAEAVLQPSWAWSFARKDMEVYGDKGYVVTEASDHMRARYVPEKAESQVNVPALENGQQDSLDYLAGVLHGQIQPDHDLTSLPTNMIVVQILAAARESAKTGRTVMLKPLAE</sequence>
<evidence type="ECO:0000256" key="2">
    <source>
        <dbReference type="SAM" id="SignalP"/>
    </source>
</evidence>
<proteinExistence type="predicted"/>